<dbReference type="EMBL" id="JANAVB010000197">
    <property type="protein sequence ID" value="KAJ6854036.1"/>
    <property type="molecule type" value="Genomic_DNA"/>
</dbReference>
<feature type="region of interest" description="Disordered" evidence="1">
    <location>
        <begin position="104"/>
        <end position="128"/>
    </location>
</feature>
<reference evidence="2" key="2">
    <citation type="submission" date="2023-04" db="EMBL/GenBank/DDBJ databases">
        <authorList>
            <person name="Bruccoleri R.E."/>
            <person name="Oakeley E.J."/>
            <person name="Faust A.-M."/>
            <person name="Dessus-Babus S."/>
            <person name="Altorfer M."/>
            <person name="Burckhardt D."/>
            <person name="Oertli M."/>
            <person name="Naumann U."/>
            <person name="Petersen F."/>
            <person name="Wong J."/>
        </authorList>
    </citation>
    <scope>NUCLEOTIDE SEQUENCE</scope>
    <source>
        <strain evidence="2">GSM-AAB239-AS_SAM_17_03QT</strain>
        <tissue evidence="2">Leaf</tissue>
    </source>
</reference>
<accession>A0AAX6ILA5</accession>
<sequence>MHHVGGYYDLCGETQVMEEDDKVIRGVEEWVETQAVDDLEEARVLADDGVDTVQVAMFEKKGCTWSVPTSRPLVEGRRRFWWKMGEWVPQRMATMASPWSLHGGDPPRKAHGSGTGNTTAAQGGWIRQDNGGDELARVFERGNELLQVDQVRDLLLEITRGVIVGWSEAGHGGDYQHQNGHQNRVNYHQYLLNSQNQLHYLGN</sequence>
<reference evidence="2" key="1">
    <citation type="journal article" date="2023" name="GigaByte">
        <title>Genome assembly of the bearded iris, Iris pallida Lam.</title>
        <authorList>
            <person name="Bruccoleri R.E."/>
            <person name="Oakeley E.J."/>
            <person name="Faust A.M.E."/>
            <person name="Altorfer M."/>
            <person name="Dessus-Babus S."/>
            <person name="Burckhardt D."/>
            <person name="Oertli M."/>
            <person name="Naumann U."/>
            <person name="Petersen F."/>
            <person name="Wong J."/>
        </authorList>
    </citation>
    <scope>NUCLEOTIDE SEQUENCE</scope>
    <source>
        <strain evidence="2">GSM-AAB239-AS_SAM_17_03QT</strain>
    </source>
</reference>
<comment type="caution">
    <text evidence="2">The sequence shown here is derived from an EMBL/GenBank/DDBJ whole genome shotgun (WGS) entry which is preliminary data.</text>
</comment>
<evidence type="ECO:0000313" key="2">
    <source>
        <dbReference type="EMBL" id="KAJ6854036.1"/>
    </source>
</evidence>
<gene>
    <name evidence="2" type="ORF">M6B38_100720</name>
</gene>
<evidence type="ECO:0000313" key="3">
    <source>
        <dbReference type="Proteomes" id="UP001140949"/>
    </source>
</evidence>
<dbReference type="AlphaFoldDB" id="A0AAX6ILA5"/>
<protein>
    <submittedName>
        <fullName evidence="2">Prohibitin 4</fullName>
    </submittedName>
</protein>
<organism evidence="2 3">
    <name type="scientific">Iris pallida</name>
    <name type="common">Sweet iris</name>
    <dbReference type="NCBI Taxonomy" id="29817"/>
    <lineage>
        <taxon>Eukaryota</taxon>
        <taxon>Viridiplantae</taxon>
        <taxon>Streptophyta</taxon>
        <taxon>Embryophyta</taxon>
        <taxon>Tracheophyta</taxon>
        <taxon>Spermatophyta</taxon>
        <taxon>Magnoliopsida</taxon>
        <taxon>Liliopsida</taxon>
        <taxon>Asparagales</taxon>
        <taxon>Iridaceae</taxon>
        <taxon>Iridoideae</taxon>
        <taxon>Irideae</taxon>
        <taxon>Iris</taxon>
    </lineage>
</organism>
<name>A0AAX6ILA5_IRIPA</name>
<evidence type="ECO:0000256" key="1">
    <source>
        <dbReference type="SAM" id="MobiDB-lite"/>
    </source>
</evidence>
<dbReference type="Proteomes" id="UP001140949">
    <property type="component" value="Unassembled WGS sequence"/>
</dbReference>
<proteinExistence type="predicted"/>
<keyword evidence="3" id="KW-1185">Reference proteome</keyword>